<name>A0A5C6VWE8_9BACI</name>
<reference evidence="1 2" key="1">
    <citation type="journal article" date="2005" name="Int. J. Syst. Evol. Microbiol.">
        <title>Bacillus litoralis sp. nov., isolated from a tidal flat of the Yellow Sea in Korea.</title>
        <authorList>
            <person name="Yoon J.H."/>
            <person name="Oh T.K."/>
        </authorList>
    </citation>
    <scope>NUCLEOTIDE SEQUENCE [LARGE SCALE GENOMIC DNA]</scope>
    <source>
        <strain evidence="1 2">SW-211</strain>
    </source>
</reference>
<dbReference type="Proteomes" id="UP000321363">
    <property type="component" value="Unassembled WGS sequence"/>
</dbReference>
<dbReference type="RefSeq" id="WP_146949555.1">
    <property type="nucleotide sequence ID" value="NZ_VOQF01000008.1"/>
</dbReference>
<dbReference type="Gene3D" id="1.10.287.1100">
    <property type="entry name" value="Sporulation inhibitor A"/>
    <property type="match status" value="1"/>
</dbReference>
<dbReference type="EMBL" id="VOQF01000008">
    <property type="protein sequence ID" value="TXC89757.1"/>
    <property type="molecule type" value="Genomic_DNA"/>
</dbReference>
<sequence>MRFFKLSDTTLLHSFEEASRLQMNPEFIKMLEKEITDRGLHLPNTLMKQLEKIN</sequence>
<comment type="caution">
    <text evidence="1">The sequence shown here is derived from an EMBL/GenBank/DDBJ whole genome shotgun (WGS) entry which is preliminary data.</text>
</comment>
<evidence type="ECO:0000313" key="2">
    <source>
        <dbReference type="Proteomes" id="UP000321363"/>
    </source>
</evidence>
<dbReference type="InterPro" id="IPR036916">
    <property type="entry name" value="Sda_sf"/>
</dbReference>
<organism evidence="1 2">
    <name type="scientific">Metabacillus litoralis</name>
    <dbReference type="NCBI Taxonomy" id="152268"/>
    <lineage>
        <taxon>Bacteria</taxon>
        <taxon>Bacillati</taxon>
        <taxon>Bacillota</taxon>
        <taxon>Bacilli</taxon>
        <taxon>Bacillales</taxon>
        <taxon>Bacillaceae</taxon>
        <taxon>Metabacillus</taxon>
    </lineage>
</organism>
<dbReference type="AlphaFoldDB" id="A0A5C6VWE8"/>
<dbReference type="Pfam" id="PF08970">
    <property type="entry name" value="Sda"/>
    <property type="match status" value="1"/>
</dbReference>
<dbReference type="SUPFAM" id="SSF100985">
    <property type="entry name" value="Sporulation inhibitor Sda"/>
    <property type="match status" value="1"/>
</dbReference>
<gene>
    <name evidence="1" type="ORF">FS935_15440</name>
</gene>
<evidence type="ECO:0000313" key="1">
    <source>
        <dbReference type="EMBL" id="TXC89757.1"/>
    </source>
</evidence>
<dbReference type="OrthoDB" id="2914922at2"/>
<proteinExistence type="predicted"/>
<protein>
    <submittedName>
        <fullName evidence="1">Sporulation histidine kinase inhibitor Sda</fullName>
    </submittedName>
</protein>
<dbReference type="InterPro" id="IPR015064">
    <property type="entry name" value="Sda"/>
</dbReference>
<accession>A0A5C6VWE8</accession>
<keyword evidence="2" id="KW-1185">Reference proteome</keyword>